<dbReference type="KEGG" id="vai:BU251_05680"/>
<evidence type="ECO:0000256" key="7">
    <source>
        <dbReference type="HAMAP-Rule" id="MF_01147"/>
    </source>
</evidence>
<evidence type="ECO:0000256" key="5">
    <source>
        <dbReference type="ARBA" id="ARBA00022989"/>
    </source>
</evidence>
<dbReference type="PANTHER" id="PTHR30589:SF0">
    <property type="entry name" value="PHOSPHATIDYLGLYCEROL--PROLIPOPROTEIN DIACYLGLYCERYL TRANSFERASE"/>
    <property type="match status" value="1"/>
</dbReference>
<feature type="transmembrane region" description="Helical" evidence="7">
    <location>
        <begin position="217"/>
        <end position="238"/>
    </location>
</feature>
<dbReference type="UniPathway" id="UPA00664"/>
<feature type="binding site" evidence="7">
    <location>
        <position position="130"/>
    </location>
    <ligand>
        <name>a 1,2-diacyl-sn-glycero-3-phospho-(1'-sn-glycerol)</name>
        <dbReference type="ChEBI" id="CHEBI:64716"/>
    </ligand>
</feature>
<comment type="catalytic activity">
    <reaction evidence="7">
        <text>L-cysteinyl-[prolipoprotein] + a 1,2-diacyl-sn-glycero-3-phospho-(1'-sn-glycerol) = an S-1,2-diacyl-sn-glyceryl-L-cysteinyl-[prolipoprotein] + sn-glycerol 1-phosphate + H(+)</text>
        <dbReference type="Rhea" id="RHEA:56712"/>
        <dbReference type="Rhea" id="RHEA-COMP:14679"/>
        <dbReference type="Rhea" id="RHEA-COMP:14680"/>
        <dbReference type="ChEBI" id="CHEBI:15378"/>
        <dbReference type="ChEBI" id="CHEBI:29950"/>
        <dbReference type="ChEBI" id="CHEBI:57685"/>
        <dbReference type="ChEBI" id="CHEBI:64716"/>
        <dbReference type="ChEBI" id="CHEBI:140658"/>
        <dbReference type="EC" id="2.5.1.145"/>
    </reaction>
</comment>
<dbReference type="GO" id="GO:0042158">
    <property type="term" value="P:lipoprotein biosynthetic process"/>
    <property type="evidence" value="ECO:0007669"/>
    <property type="project" value="UniProtKB-UniRule"/>
</dbReference>
<keyword evidence="4 7" id="KW-0812">Transmembrane</keyword>
<keyword evidence="6 7" id="KW-0472">Membrane</keyword>
<keyword evidence="8" id="KW-0449">Lipoprotein</keyword>
<comment type="subcellular location">
    <subcellularLocation>
        <location evidence="7">Cell membrane</location>
        <topology evidence="7">Multi-pass membrane protein</topology>
    </subcellularLocation>
</comment>
<evidence type="ECO:0000256" key="6">
    <source>
        <dbReference type="ARBA" id="ARBA00023136"/>
    </source>
</evidence>
<accession>A0A410P5J9</accession>
<evidence type="ECO:0000256" key="3">
    <source>
        <dbReference type="ARBA" id="ARBA00022679"/>
    </source>
</evidence>
<dbReference type="GO" id="GO:0008961">
    <property type="term" value="F:phosphatidylglycerol-prolipoprotein diacylglyceryl transferase activity"/>
    <property type="evidence" value="ECO:0007669"/>
    <property type="project" value="UniProtKB-UniRule"/>
</dbReference>
<organism evidence="8 9">
    <name type="scientific">Velamenicoccus archaeovorus</name>
    <dbReference type="NCBI Taxonomy" id="1930593"/>
    <lineage>
        <taxon>Bacteria</taxon>
        <taxon>Pseudomonadati</taxon>
        <taxon>Candidatus Omnitrophota</taxon>
        <taxon>Candidatus Velamenicoccus</taxon>
    </lineage>
</organism>
<evidence type="ECO:0000256" key="1">
    <source>
        <dbReference type="ARBA" id="ARBA00007150"/>
    </source>
</evidence>
<sequence length="248" mass="27509">MAPVIYSCRLFTIYTYGVFVAIAFLVATWLVTRQAARLGFDPEVIGNFLIFTLVCGILSARIFYVVLNWSEFSPDPLEVVRLYHGGLVWYGGLIGAMLCGVLFLKKKHLSIPAVADLCAPYLALAQAIGRIGCFFNGCCYGKPSVHGLFFPAHGRVLFPSQIVDALSLLFVYAALRLIRGQKPGQLFGLYLFLAALQRFLMEFLRGDERPFYSGLSIYQWISLGLATAGILVYTLAFARHKKPSTKNA</sequence>
<reference evidence="8 9" key="1">
    <citation type="submission" date="2017-01" db="EMBL/GenBank/DDBJ databases">
        <title>First insights into the biology of 'candidatus Vampirococcus archaeovorus'.</title>
        <authorList>
            <person name="Kizina J."/>
            <person name="Jordan S."/>
            <person name="Stueber K."/>
            <person name="Reinhardt R."/>
            <person name="Harder J."/>
        </authorList>
    </citation>
    <scope>NUCLEOTIDE SEQUENCE [LARGE SCALE GENOMIC DNA]</scope>
    <source>
        <strain evidence="8 9">LiM</strain>
    </source>
</reference>
<name>A0A410P5J9_VELA1</name>
<dbReference type="OrthoDB" id="871140at2"/>
<dbReference type="EMBL" id="CP019384">
    <property type="protein sequence ID" value="QAT17254.1"/>
    <property type="molecule type" value="Genomic_DNA"/>
</dbReference>
<evidence type="ECO:0000256" key="2">
    <source>
        <dbReference type="ARBA" id="ARBA00022475"/>
    </source>
</evidence>
<keyword evidence="2 7" id="KW-1003">Cell membrane</keyword>
<evidence type="ECO:0000313" key="9">
    <source>
        <dbReference type="Proteomes" id="UP000287243"/>
    </source>
</evidence>
<protein>
    <recommendedName>
        <fullName evidence="7">Phosphatidylglycerol--prolipoprotein diacylglyceryl transferase</fullName>
        <ecNumber evidence="7">2.5.1.145</ecNumber>
    </recommendedName>
</protein>
<feature type="transmembrane region" description="Helical" evidence="7">
    <location>
        <begin position="44"/>
        <end position="67"/>
    </location>
</feature>
<keyword evidence="9" id="KW-1185">Reference proteome</keyword>
<comment type="similarity">
    <text evidence="1 7">Belongs to the Lgt family.</text>
</comment>
<dbReference type="PANTHER" id="PTHR30589">
    <property type="entry name" value="PROLIPOPROTEIN DIACYLGLYCERYL TRANSFERASE"/>
    <property type="match status" value="1"/>
</dbReference>
<gene>
    <name evidence="7" type="primary">lgt</name>
    <name evidence="8" type="ORF">BU251_05680</name>
</gene>
<proteinExistence type="inferred from homology"/>
<dbReference type="InterPro" id="IPR001640">
    <property type="entry name" value="Lgt"/>
</dbReference>
<dbReference type="Pfam" id="PF01790">
    <property type="entry name" value="LGT"/>
    <property type="match status" value="1"/>
</dbReference>
<dbReference type="Proteomes" id="UP000287243">
    <property type="component" value="Chromosome"/>
</dbReference>
<evidence type="ECO:0000256" key="4">
    <source>
        <dbReference type="ARBA" id="ARBA00022692"/>
    </source>
</evidence>
<keyword evidence="3 7" id="KW-0808">Transferase</keyword>
<dbReference type="AlphaFoldDB" id="A0A410P5J9"/>
<evidence type="ECO:0000313" key="8">
    <source>
        <dbReference type="EMBL" id="QAT17254.1"/>
    </source>
</evidence>
<comment type="function">
    <text evidence="7">Catalyzes the transfer of the diacylglyceryl group from phosphatidylglycerol to the sulfhydryl group of the N-terminal cysteine of a prolipoprotein, the first step in the formation of mature lipoproteins.</text>
</comment>
<comment type="pathway">
    <text evidence="7">Protein modification; lipoprotein biosynthesis (diacylglyceryl transfer).</text>
</comment>
<feature type="transmembrane region" description="Helical" evidence="7">
    <location>
        <begin position="13"/>
        <end position="32"/>
    </location>
</feature>
<dbReference type="RefSeq" id="WP_128700027.1">
    <property type="nucleotide sequence ID" value="NZ_CP019384.1"/>
</dbReference>
<dbReference type="GO" id="GO:0005886">
    <property type="term" value="C:plasma membrane"/>
    <property type="evidence" value="ECO:0007669"/>
    <property type="project" value="UniProtKB-SubCell"/>
</dbReference>
<dbReference type="HAMAP" id="MF_01147">
    <property type="entry name" value="Lgt"/>
    <property type="match status" value="1"/>
</dbReference>
<dbReference type="EC" id="2.5.1.145" evidence="7"/>
<feature type="transmembrane region" description="Helical" evidence="7">
    <location>
        <begin position="87"/>
        <end position="105"/>
    </location>
</feature>
<feature type="transmembrane region" description="Helical" evidence="7">
    <location>
        <begin position="187"/>
        <end position="205"/>
    </location>
</feature>
<keyword evidence="5 7" id="KW-1133">Transmembrane helix</keyword>